<dbReference type="AlphaFoldDB" id="A0A4S2MRC7"/>
<dbReference type="Proteomes" id="UP000298138">
    <property type="component" value="Unassembled WGS sequence"/>
</dbReference>
<organism evidence="1 2">
    <name type="scientific">Ascodesmis nigricans</name>
    <dbReference type="NCBI Taxonomy" id="341454"/>
    <lineage>
        <taxon>Eukaryota</taxon>
        <taxon>Fungi</taxon>
        <taxon>Dikarya</taxon>
        <taxon>Ascomycota</taxon>
        <taxon>Pezizomycotina</taxon>
        <taxon>Pezizomycetes</taxon>
        <taxon>Pezizales</taxon>
        <taxon>Ascodesmidaceae</taxon>
        <taxon>Ascodesmis</taxon>
    </lineage>
</organism>
<dbReference type="InParanoid" id="A0A4S2MRC7"/>
<gene>
    <name evidence="1" type="ORF">EX30DRAFT_344043</name>
</gene>
<name>A0A4S2MRC7_9PEZI</name>
<accession>A0A4S2MRC7</accession>
<dbReference type="EMBL" id="ML220152">
    <property type="protein sequence ID" value="TGZ77528.1"/>
    <property type="molecule type" value="Genomic_DNA"/>
</dbReference>
<reference evidence="1 2" key="1">
    <citation type="submission" date="2019-04" db="EMBL/GenBank/DDBJ databases">
        <title>Comparative genomics and transcriptomics to analyze fruiting body development in filamentous ascomycetes.</title>
        <authorList>
            <consortium name="DOE Joint Genome Institute"/>
            <person name="Lutkenhaus R."/>
            <person name="Traeger S."/>
            <person name="Breuer J."/>
            <person name="Kuo A."/>
            <person name="Lipzen A."/>
            <person name="Pangilinan J."/>
            <person name="Dilworth D."/>
            <person name="Sandor L."/>
            <person name="Poggeler S."/>
            <person name="Barry K."/>
            <person name="Grigoriev I.V."/>
            <person name="Nowrousian M."/>
        </authorList>
    </citation>
    <scope>NUCLEOTIDE SEQUENCE [LARGE SCALE GENOMIC DNA]</scope>
    <source>
        <strain evidence="1 2">CBS 389.68</strain>
    </source>
</reference>
<evidence type="ECO:0000313" key="1">
    <source>
        <dbReference type="EMBL" id="TGZ77528.1"/>
    </source>
</evidence>
<evidence type="ECO:0000313" key="2">
    <source>
        <dbReference type="Proteomes" id="UP000298138"/>
    </source>
</evidence>
<keyword evidence="2" id="KW-1185">Reference proteome</keyword>
<sequence length="84" mass="8600">MLQSAIVCLCSTVRSSIRPRHGPLKRNAAIPRAPITSTTGIWDSQIRSFSGLSKLSAKVGGGSDGGQQTGSGSAVLLLGQLHVG</sequence>
<proteinExistence type="predicted"/>
<protein>
    <submittedName>
        <fullName evidence="1">Uncharacterized protein</fullName>
    </submittedName>
</protein>